<evidence type="ECO:0000313" key="1">
    <source>
        <dbReference type="EMBL" id="EDI4194249.1"/>
    </source>
</evidence>
<dbReference type="AlphaFoldDB" id="A0A637XUQ6"/>
<comment type="caution">
    <text evidence="1">The sequence shown here is derived from an EMBL/GenBank/DDBJ whole genome shotgun (WGS) entry which is preliminary data.</text>
</comment>
<protein>
    <submittedName>
        <fullName evidence="1">DUF4868 domain-containing protein</fullName>
    </submittedName>
</protein>
<reference evidence="1" key="1">
    <citation type="submission" date="2018-07" db="EMBL/GenBank/DDBJ databases">
        <authorList>
            <consortium name="PulseNet: The National Subtyping Network for Foodborne Disease Surveillance"/>
            <person name="Tarr C.L."/>
            <person name="Trees E."/>
            <person name="Katz L.S."/>
            <person name="Carleton-Romer H.A."/>
            <person name="Stroika S."/>
            <person name="Kucerova Z."/>
            <person name="Roache K.F."/>
            <person name="Sabol A.L."/>
            <person name="Besser J."/>
            <person name="Gerner-Smidt P."/>
        </authorList>
    </citation>
    <scope>NUCLEOTIDE SEQUENCE</scope>
    <source>
        <strain evidence="1">PNUSAS014150</strain>
    </source>
</reference>
<proteinExistence type="predicted"/>
<dbReference type="InterPro" id="IPR032359">
    <property type="entry name" value="KwaB-like"/>
</dbReference>
<accession>A0A637XUQ6</accession>
<dbReference type="RefSeq" id="WP_001676873.1">
    <property type="nucleotide sequence ID" value="NZ_MLUF01000001.1"/>
</dbReference>
<organism evidence="1">
    <name type="scientific">Salmonella enterica subsp. enterica serovar Bareilly</name>
    <dbReference type="NCBI Taxonomy" id="58096"/>
    <lineage>
        <taxon>Bacteria</taxon>
        <taxon>Pseudomonadati</taxon>
        <taxon>Pseudomonadota</taxon>
        <taxon>Gammaproteobacteria</taxon>
        <taxon>Enterobacterales</taxon>
        <taxon>Enterobacteriaceae</taxon>
        <taxon>Salmonella</taxon>
    </lineage>
</organism>
<sequence length="297" mass="34119">MELFAITDSEIPTRIIKIDIDAPAQTVVENLFRTQRSEFINEDIEEIEFCASYNVQDGEIFSINPFDDEIGIINAIERPDAVPVWDPDDVSVHYFKALFTGEPASNGNPTQVWLQCFDRRQIINNEKSFFQVVTQPGNRFSVSTRPGFSLSDRLTAILVGDKLLFKSFFMLRRFFNMEEYFNEATREDLDNFIGNDIFHVENAEDFMMFADSAIKKKVSLIISSGILNDQPIENLIECAQKIGYQLGITNVNGDNKITMPNSKREVKQLLYFLDQGYFNSIITNELMLTNSKRPIRI</sequence>
<dbReference type="EMBL" id="AAMKXG010000008">
    <property type="protein sequence ID" value="EDI4194249.1"/>
    <property type="molecule type" value="Genomic_DNA"/>
</dbReference>
<gene>
    <name evidence="1" type="ORF">CD529_13570</name>
</gene>
<dbReference type="Pfam" id="PF16162">
    <property type="entry name" value="KwaB"/>
    <property type="match status" value="1"/>
</dbReference>
<name>A0A637XUQ6_SALET</name>